<reference evidence="18" key="1">
    <citation type="journal article" date="2022" name="bioRxiv">
        <title>Sequencing and chromosome-scale assembly of the giantPleurodeles waltlgenome.</title>
        <authorList>
            <person name="Brown T."/>
            <person name="Elewa A."/>
            <person name="Iarovenko S."/>
            <person name="Subramanian E."/>
            <person name="Araus A.J."/>
            <person name="Petzold A."/>
            <person name="Susuki M."/>
            <person name="Suzuki K.-i.T."/>
            <person name="Hayashi T."/>
            <person name="Toyoda A."/>
            <person name="Oliveira C."/>
            <person name="Osipova E."/>
            <person name="Leigh N.D."/>
            <person name="Simon A."/>
            <person name="Yun M.H."/>
        </authorList>
    </citation>
    <scope>NUCLEOTIDE SEQUENCE</scope>
    <source>
        <strain evidence="18">20211129_DDA</strain>
        <tissue evidence="18">Liver</tissue>
    </source>
</reference>
<feature type="transmembrane region" description="Helical" evidence="16">
    <location>
        <begin position="222"/>
        <end position="241"/>
    </location>
</feature>
<evidence type="ECO:0000259" key="17">
    <source>
        <dbReference type="PROSITE" id="PS50202"/>
    </source>
</evidence>
<keyword evidence="10 14" id="KW-0175">Coiled coil</keyword>
<dbReference type="GO" id="GO:0090158">
    <property type="term" value="P:endoplasmic reticulum membrane organization"/>
    <property type="evidence" value="ECO:0007669"/>
    <property type="project" value="TreeGrafter"/>
</dbReference>
<keyword evidence="5 16" id="KW-0812">Transmembrane</keyword>
<evidence type="ECO:0000256" key="3">
    <source>
        <dbReference type="ARBA" id="ARBA00022499"/>
    </source>
</evidence>
<dbReference type="Proteomes" id="UP001066276">
    <property type="component" value="Chromosome 12"/>
</dbReference>
<gene>
    <name evidence="18" type="ORF">NDU88_000529</name>
</gene>
<feature type="compositionally biased region" description="Low complexity" evidence="15">
    <location>
        <begin position="139"/>
        <end position="152"/>
    </location>
</feature>
<keyword evidence="6" id="KW-0256">Endoplasmic reticulum</keyword>
<proteinExistence type="inferred from homology"/>
<dbReference type="InterPro" id="IPR016763">
    <property type="entry name" value="VAP"/>
</dbReference>
<comment type="similarity">
    <text evidence="2">Belongs to the VAMP-associated protein (VAP) (TC 9.B.17) family.</text>
</comment>
<keyword evidence="3" id="KW-1017">Isopeptide bond</keyword>
<dbReference type="InterPro" id="IPR008962">
    <property type="entry name" value="PapD-like_sf"/>
</dbReference>
<keyword evidence="8 16" id="KW-1133">Transmembrane helix</keyword>
<evidence type="ECO:0000256" key="9">
    <source>
        <dbReference type="ARBA" id="ARBA00022990"/>
    </source>
</evidence>
<evidence type="ECO:0000313" key="18">
    <source>
        <dbReference type="EMBL" id="KAJ1080310.1"/>
    </source>
</evidence>
<comment type="function">
    <text evidence="13">Endoplasmic reticulum (ER)-anchored protein that mediates the formation of contact sites between the ER and endosomes via interaction with FFAT motif-containing proteins such as STARD3 or WDR44. Interacts with STARD3 in a FFAT motif phosphorylation dependent manner. Via interaction with WDR44 participates in neosynthesized protein export. Participates in the endoplasmic reticulum unfolded protein response (UPR) by inducing ERN1/IRE1 activity. Involved in cellular calcium homeostasis regulation.</text>
</comment>
<dbReference type="GO" id="GO:0006986">
    <property type="term" value="P:response to unfolded protein"/>
    <property type="evidence" value="ECO:0007669"/>
    <property type="project" value="UniProtKB-KW"/>
</dbReference>
<evidence type="ECO:0000256" key="15">
    <source>
        <dbReference type="SAM" id="MobiDB-lite"/>
    </source>
</evidence>
<keyword evidence="9" id="KW-0007">Acetylation</keyword>
<evidence type="ECO:0000256" key="12">
    <source>
        <dbReference type="ARBA" id="ARBA00023230"/>
    </source>
</evidence>
<evidence type="ECO:0000256" key="8">
    <source>
        <dbReference type="ARBA" id="ARBA00022989"/>
    </source>
</evidence>
<dbReference type="Gene3D" id="2.60.40.10">
    <property type="entry name" value="Immunoglobulins"/>
    <property type="match status" value="1"/>
</dbReference>
<dbReference type="PANTHER" id="PTHR10809:SF12">
    <property type="entry name" value="VESICLE-ASSOCIATED MEMBRANE PROTEIN-ASSOCIATED PROTEIN B_C"/>
    <property type="match status" value="1"/>
</dbReference>
<sequence length="242" mass="27024">MAMQVLVLEPQDMLTFYGPFTDVVSALLKLHNPLKQNVAFRVKTTVPRRYSVRPSSGIIRGQSSFNVLVMLQPFNYDPFEADRHKFKIQSVIVPPDTSDVDEVWRNAIQEAIMESKLSCIFILPDASEKPPEVQTNKMTSTATESTESPAASTSEMYHLGDLGVEKLRDDYRKLQLDVQRLVKENNDLEVDKTQLLKPAPQPGLAVATSPAAIKDNPLNVKLLVLVVCLFFLTGVCIGKFAF</sequence>
<feature type="coiled-coil region" evidence="14">
    <location>
        <begin position="164"/>
        <end position="191"/>
    </location>
</feature>
<keyword evidence="4" id="KW-0597">Phosphoprotein</keyword>
<accession>A0AAV7KN23</accession>
<evidence type="ECO:0000256" key="4">
    <source>
        <dbReference type="ARBA" id="ARBA00022553"/>
    </source>
</evidence>
<keyword evidence="19" id="KW-1185">Reference proteome</keyword>
<comment type="caution">
    <text evidence="18">The sequence shown here is derived from an EMBL/GenBank/DDBJ whole genome shotgun (WGS) entry which is preliminary data.</text>
</comment>
<dbReference type="GO" id="GO:0033149">
    <property type="term" value="F:FFAT motif binding"/>
    <property type="evidence" value="ECO:0007669"/>
    <property type="project" value="TreeGrafter"/>
</dbReference>
<evidence type="ECO:0000256" key="7">
    <source>
        <dbReference type="ARBA" id="ARBA00022843"/>
    </source>
</evidence>
<comment type="subcellular location">
    <subcellularLocation>
        <location evidence="1">Endoplasmic reticulum membrane</location>
        <topology evidence="1">Single-pass type IV membrane protein</topology>
    </subcellularLocation>
</comment>
<name>A0AAV7KN23_PLEWA</name>
<evidence type="ECO:0000256" key="2">
    <source>
        <dbReference type="ARBA" id="ARBA00008932"/>
    </source>
</evidence>
<feature type="region of interest" description="Disordered" evidence="15">
    <location>
        <begin position="129"/>
        <end position="152"/>
    </location>
</feature>
<evidence type="ECO:0000256" key="1">
    <source>
        <dbReference type="ARBA" id="ARBA00004163"/>
    </source>
</evidence>
<evidence type="ECO:0000256" key="6">
    <source>
        <dbReference type="ARBA" id="ARBA00022824"/>
    </source>
</evidence>
<keyword evidence="7" id="KW-0832">Ubl conjugation</keyword>
<evidence type="ECO:0000256" key="16">
    <source>
        <dbReference type="SAM" id="Phobius"/>
    </source>
</evidence>
<evidence type="ECO:0000256" key="13">
    <source>
        <dbReference type="ARBA" id="ARBA00045392"/>
    </source>
</evidence>
<dbReference type="SUPFAM" id="SSF49354">
    <property type="entry name" value="PapD-like"/>
    <property type="match status" value="1"/>
</dbReference>
<feature type="domain" description="MSP" evidence="17">
    <location>
        <begin position="5"/>
        <end position="122"/>
    </location>
</feature>
<dbReference type="GO" id="GO:0061817">
    <property type="term" value="P:endoplasmic reticulum-plasma membrane tethering"/>
    <property type="evidence" value="ECO:0007669"/>
    <property type="project" value="TreeGrafter"/>
</dbReference>
<evidence type="ECO:0000256" key="5">
    <source>
        <dbReference type="ARBA" id="ARBA00022692"/>
    </source>
</evidence>
<dbReference type="InterPro" id="IPR000535">
    <property type="entry name" value="MSP_dom"/>
</dbReference>
<dbReference type="GO" id="GO:0005886">
    <property type="term" value="C:plasma membrane"/>
    <property type="evidence" value="ECO:0007669"/>
    <property type="project" value="TreeGrafter"/>
</dbReference>
<dbReference type="PROSITE" id="PS50202">
    <property type="entry name" value="MSP"/>
    <property type="match status" value="1"/>
</dbReference>
<dbReference type="EMBL" id="JANPWB010000016">
    <property type="protein sequence ID" value="KAJ1080310.1"/>
    <property type="molecule type" value="Genomic_DNA"/>
</dbReference>
<organism evidence="18 19">
    <name type="scientific">Pleurodeles waltl</name>
    <name type="common">Iberian ribbed newt</name>
    <dbReference type="NCBI Taxonomy" id="8319"/>
    <lineage>
        <taxon>Eukaryota</taxon>
        <taxon>Metazoa</taxon>
        <taxon>Chordata</taxon>
        <taxon>Craniata</taxon>
        <taxon>Vertebrata</taxon>
        <taxon>Euteleostomi</taxon>
        <taxon>Amphibia</taxon>
        <taxon>Batrachia</taxon>
        <taxon>Caudata</taxon>
        <taxon>Salamandroidea</taxon>
        <taxon>Salamandridae</taxon>
        <taxon>Pleurodelinae</taxon>
        <taxon>Pleurodeles</taxon>
    </lineage>
</organism>
<dbReference type="GO" id="GO:0005789">
    <property type="term" value="C:endoplasmic reticulum membrane"/>
    <property type="evidence" value="ECO:0007669"/>
    <property type="project" value="UniProtKB-SubCell"/>
</dbReference>
<evidence type="ECO:0000256" key="11">
    <source>
        <dbReference type="ARBA" id="ARBA00023136"/>
    </source>
</evidence>
<keyword evidence="11 16" id="KW-0472">Membrane</keyword>
<evidence type="ECO:0000313" key="19">
    <source>
        <dbReference type="Proteomes" id="UP001066276"/>
    </source>
</evidence>
<keyword evidence="12" id="KW-0834">Unfolded protein response</keyword>
<dbReference type="AlphaFoldDB" id="A0AAV7KN23"/>
<dbReference type="InterPro" id="IPR013783">
    <property type="entry name" value="Ig-like_fold"/>
</dbReference>
<dbReference type="Pfam" id="PF00635">
    <property type="entry name" value="Motile_Sperm"/>
    <property type="match status" value="1"/>
</dbReference>
<evidence type="ECO:0000256" key="14">
    <source>
        <dbReference type="SAM" id="Coils"/>
    </source>
</evidence>
<dbReference type="PANTHER" id="PTHR10809">
    <property type="entry name" value="VESICLE-ASSOCIATED MEMBRANE PROTEIN-ASSOCIATED PROTEIN"/>
    <property type="match status" value="1"/>
</dbReference>
<protein>
    <recommendedName>
        <fullName evidence="17">MSP domain-containing protein</fullName>
    </recommendedName>
</protein>
<evidence type="ECO:0000256" key="10">
    <source>
        <dbReference type="ARBA" id="ARBA00023054"/>
    </source>
</evidence>